<reference evidence="1 2" key="1">
    <citation type="submission" date="2016-07" db="EMBL/GenBank/DDBJ databases">
        <title>Pervasive Adenine N6-methylation of Active Genes in Fungi.</title>
        <authorList>
            <consortium name="DOE Joint Genome Institute"/>
            <person name="Mondo S.J."/>
            <person name="Dannebaum R.O."/>
            <person name="Kuo R.C."/>
            <person name="Labutti K."/>
            <person name="Haridas S."/>
            <person name="Kuo A."/>
            <person name="Salamov A."/>
            <person name="Ahrendt S.R."/>
            <person name="Lipzen A."/>
            <person name="Sullivan W."/>
            <person name="Andreopoulos W.B."/>
            <person name="Clum A."/>
            <person name="Lindquist E."/>
            <person name="Daum C."/>
            <person name="Ramamoorthy G.K."/>
            <person name="Gryganskyi A."/>
            <person name="Culley D."/>
            <person name="Magnuson J.K."/>
            <person name="James T.Y."/>
            <person name="O'Malley M.A."/>
            <person name="Stajich J.E."/>
            <person name="Spatafora J.W."/>
            <person name="Visel A."/>
            <person name="Grigoriev I.V."/>
        </authorList>
    </citation>
    <scope>NUCLEOTIDE SEQUENCE [LARGE SCALE GENOMIC DNA]</scope>
    <source>
        <strain evidence="1 2">12-1054</strain>
    </source>
</reference>
<protein>
    <submittedName>
        <fullName evidence="1">Mitochondrial ribosomal protein subunit L20-domain-containing protein</fullName>
    </submittedName>
</protein>
<keyword evidence="2" id="KW-1185">Reference proteome</keyword>
<accession>A0A1Y2FIT4</accession>
<organism evidence="1 2">
    <name type="scientific">Protomyces lactucae-debilis</name>
    <dbReference type="NCBI Taxonomy" id="2754530"/>
    <lineage>
        <taxon>Eukaryota</taxon>
        <taxon>Fungi</taxon>
        <taxon>Dikarya</taxon>
        <taxon>Ascomycota</taxon>
        <taxon>Taphrinomycotina</taxon>
        <taxon>Taphrinomycetes</taxon>
        <taxon>Taphrinales</taxon>
        <taxon>Protomycetaceae</taxon>
        <taxon>Protomyces</taxon>
    </lineage>
</organism>
<dbReference type="GO" id="GO:0003735">
    <property type="term" value="F:structural constituent of ribosome"/>
    <property type="evidence" value="ECO:0007669"/>
    <property type="project" value="TreeGrafter"/>
</dbReference>
<keyword evidence="1" id="KW-0687">Ribonucleoprotein</keyword>
<sequence length="175" mass="19538">MPIKPKDSRMVGFSRVKARPQRLPKLKPIPVGQELASDEASGTRIYYNPPASSPNALITPTVFLPKELRHLAKTPVAISQGTLPPRLTPVKPQARLSPEQIEEVRTRRSEGAGINALAREFGVSTLFISLVAPLKKEARAAAAKQEEAIKATWSERKRMYREIRQTRRSDWGYTA</sequence>
<dbReference type="Pfam" id="PF12824">
    <property type="entry name" value="MRP-L20"/>
    <property type="match status" value="1"/>
</dbReference>
<dbReference type="InterPro" id="IPR024388">
    <property type="entry name" value="Ribosomal_mL58"/>
</dbReference>
<comment type="caution">
    <text evidence="1">The sequence shown here is derived from an EMBL/GenBank/DDBJ whole genome shotgun (WGS) entry which is preliminary data.</text>
</comment>
<dbReference type="EMBL" id="MCFI01000007">
    <property type="protein sequence ID" value="ORY83882.1"/>
    <property type="molecule type" value="Genomic_DNA"/>
</dbReference>
<dbReference type="STRING" id="56484.A0A1Y2FIT4"/>
<dbReference type="GeneID" id="63787735"/>
<dbReference type="PANTHER" id="PTHR28266:SF1">
    <property type="entry name" value="LARGE RIBOSOMAL SUBUNIT PROTEIN ML58"/>
    <property type="match status" value="1"/>
</dbReference>
<dbReference type="AlphaFoldDB" id="A0A1Y2FIT4"/>
<evidence type="ECO:0000313" key="2">
    <source>
        <dbReference type="Proteomes" id="UP000193685"/>
    </source>
</evidence>
<dbReference type="PANTHER" id="PTHR28266">
    <property type="entry name" value="54S RIBOSOMAL PROTEIN L20, MITOCHONDRIAL"/>
    <property type="match status" value="1"/>
</dbReference>
<name>A0A1Y2FIT4_PROLT</name>
<gene>
    <name evidence="1" type="ORF">BCR37DRAFT_392328</name>
</gene>
<proteinExistence type="predicted"/>
<keyword evidence="1" id="KW-0689">Ribosomal protein</keyword>
<dbReference type="RefSeq" id="XP_040726177.1">
    <property type="nucleotide sequence ID" value="XM_040871136.1"/>
</dbReference>
<evidence type="ECO:0000313" key="1">
    <source>
        <dbReference type="EMBL" id="ORY83882.1"/>
    </source>
</evidence>
<dbReference type="GO" id="GO:0005762">
    <property type="term" value="C:mitochondrial large ribosomal subunit"/>
    <property type="evidence" value="ECO:0007669"/>
    <property type="project" value="TreeGrafter"/>
</dbReference>
<dbReference type="OrthoDB" id="6021263at2759"/>
<dbReference type="Proteomes" id="UP000193685">
    <property type="component" value="Unassembled WGS sequence"/>
</dbReference>
<dbReference type="OMA" id="CSQFFVG"/>